<dbReference type="OrthoDB" id="3696794at2"/>
<name>A0A318KC72_9NOCA</name>
<proteinExistence type="predicted"/>
<dbReference type="AlphaFoldDB" id="A0A318KC72"/>
<gene>
    <name evidence="1" type="ORF">DFR70_12173</name>
</gene>
<keyword evidence="2" id="KW-1185">Reference proteome</keyword>
<dbReference type="RefSeq" id="WP_146251367.1">
    <property type="nucleotide sequence ID" value="NZ_QJKF01000021.1"/>
</dbReference>
<dbReference type="EMBL" id="QJKF01000021">
    <property type="protein sequence ID" value="PXX55604.1"/>
    <property type="molecule type" value="Genomic_DNA"/>
</dbReference>
<evidence type="ECO:0000313" key="1">
    <source>
        <dbReference type="EMBL" id="PXX55604.1"/>
    </source>
</evidence>
<comment type="caution">
    <text evidence="1">The sequence shown here is derived from an EMBL/GenBank/DDBJ whole genome shotgun (WGS) entry which is preliminary data.</text>
</comment>
<evidence type="ECO:0000313" key="2">
    <source>
        <dbReference type="Proteomes" id="UP000247569"/>
    </source>
</evidence>
<reference evidence="1 2" key="1">
    <citation type="submission" date="2018-05" db="EMBL/GenBank/DDBJ databases">
        <title>Genomic Encyclopedia of Type Strains, Phase IV (KMG-IV): sequencing the most valuable type-strain genomes for metagenomic binning, comparative biology and taxonomic classification.</title>
        <authorList>
            <person name="Goeker M."/>
        </authorList>
    </citation>
    <scope>NUCLEOTIDE SEQUENCE [LARGE SCALE GENOMIC DNA]</scope>
    <source>
        <strain evidence="1 2">DSM 44704</strain>
    </source>
</reference>
<sequence>MSESAYLVCRPREVMLPLGKPIRRGDGAIDHFNLAENARNSADARLNKVVWKFLADCAGHPIEIKSSYDADFESVAAFKEIGGDEIGEVGFDEYVADWAG</sequence>
<dbReference type="Proteomes" id="UP000247569">
    <property type="component" value="Unassembled WGS sequence"/>
</dbReference>
<accession>A0A318KC72</accession>
<protein>
    <submittedName>
        <fullName evidence="1">Uncharacterized protein</fullName>
    </submittedName>
</protein>
<organism evidence="1 2">
    <name type="scientific">Nocardia tenerifensis</name>
    <dbReference type="NCBI Taxonomy" id="228006"/>
    <lineage>
        <taxon>Bacteria</taxon>
        <taxon>Bacillati</taxon>
        <taxon>Actinomycetota</taxon>
        <taxon>Actinomycetes</taxon>
        <taxon>Mycobacteriales</taxon>
        <taxon>Nocardiaceae</taxon>
        <taxon>Nocardia</taxon>
    </lineage>
</organism>